<keyword evidence="4" id="KW-1185">Reference proteome</keyword>
<name>A0ABV3R1B6_9HYPH</name>
<sequence length="252" mass="26549">MERTARQLEPEPWSAGDAAAAVLGLIARNPTLVGGATAFLVALSFVSANALWYQPHAHSGAFFATRDLLRPGAEPAMPDETTILIERPQPPPPVGDPTVKRVQATLRDLNFYSGEVDGLYGPNTRTAIEAYQAKMGMAVTGTVDDSLLDNLGTGSVVPAVLPSPAPRAQATRVASGTAEADARPAAPARDERIAKVQAGLREFGNEAIDVDGLMGTRTAAGIREFQSLFGLPETGEVDNAVYAKMKEIGLIE</sequence>
<keyword evidence="1" id="KW-0812">Transmembrane</keyword>
<accession>A0ABV3R1B6</accession>
<dbReference type="InterPro" id="IPR036366">
    <property type="entry name" value="PGBDSf"/>
</dbReference>
<protein>
    <submittedName>
        <fullName evidence="3">Peptidoglycan-binding protein</fullName>
    </submittedName>
</protein>
<dbReference type="Gene3D" id="1.10.101.10">
    <property type="entry name" value="PGBD-like superfamily/PGBD"/>
    <property type="match status" value="2"/>
</dbReference>
<gene>
    <name evidence="3" type="ORF">ABUE31_12635</name>
</gene>
<evidence type="ECO:0000259" key="2">
    <source>
        <dbReference type="Pfam" id="PF01471"/>
    </source>
</evidence>
<organism evidence="3 4">
    <name type="scientific">Mesorhizobium marinum</name>
    <dbReference type="NCBI Taxonomy" id="3228790"/>
    <lineage>
        <taxon>Bacteria</taxon>
        <taxon>Pseudomonadati</taxon>
        <taxon>Pseudomonadota</taxon>
        <taxon>Alphaproteobacteria</taxon>
        <taxon>Hyphomicrobiales</taxon>
        <taxon>Phyllobacteriaceae</taxon>
        <taxon>Mesorhizobium</taxon>
    </lineage>
</organism>
<dbReference type="Pfam" id="PF01471">
    <property type="entry name" value="PG_binding_1"/>
    <property type="match status" value="2"/>
</dbReference>
<dbReference type="InterPro" id="IPR036365">
    <property type="entry name" value="PGBD-like_sf"/>
</dbReference>
<dbReference type="SUPFAM" id="SSF47090">
    <property type="entry name" value="PGBD-like"/>
    <property type="match status" value="2"/>
</dbReference>
<comment type="caution">
    <text evidence="3">The sequence shown here is derived from an EMBL/GenBank/DDBJ whole genome shotgun (WGS) entry which is preliminary data.</text>
</comment>
<evidence type="ECO:0000313" key="4">
    <source>
        <dbReference type="Proteomes" id="UP001556196"/>
    </source>
</evidence>
<feature type="domain" description="Peptidoglycan binding-like" evidence="2">
    <location>
        <begin position="97"/>
        <end position="149"/>
    </location>
</feature>
<dbReference type="EMBL" id="JBFOCI010000003">
    <property type="protein sequence ID" value="MEW9806830.1"/>
    <property type="molecule type" value="Genomic_DNA"/>
</dbReference>
<evidence type="ECO:0000256" key="1">
    <source>
        <dbReference type="SAM" id="Phobius"/>
    </source>
</evidence>
<evidence type="ECO:0000313" key="3">
    <source>
        <dbReference type="EMBL" id="MEW9806830.1"/>
    </source>
</evidence>
<feature type="transmembrane region" description="Helical" evidence="1">
    <location>
        <begin position="32"/>
        <end position="53"/>
    </location>
</feature>
<reference evidence="3 4" key="1">
    <citation type="submission" date="2024-06" db="EMBL/GenBank/DDBJ databases">
        <authorList>
            <person name="Tuo L."/>
        </authorList>
    </citation>
    <scope>NUCLEOTIDE SEQUENCE [LARGE SCALE GENOMIC DNA]</scope>
    <source>
        <strain evidence="3 4">ZMM04-5</strain>
    </source>
</reference>
<dbReference type="RefSeq" id="WP_367723956.1">
    <property type="nucleotide sequence ID" value="NZ_JBFOCH010000042.1"/>
</dbReference>
<keyword evidence="1" id="KW-1133">Transmembrane helix</keyword>
<dbReference type="InterPro" id="IPR002477">
    <property type="entry name" value="Peptidoglycan-bd-like"/>
</dbReference>
<keyword evidence="1" id="KW-0472">Membrane</keyword>
<dbReference type="Proteomes" id="UP001556196">
    <property type="component" value="Unassembled WGS sequence"/>
</dbReference>
<proteinExistence type="predicted"/>
<feature type="domain" description="Peptidoglycan binding-like" evidence="2">
    <location>
        <begin position="190"/>
        <end position="245"/>
    </location>
</feature>